<protein>
    <submittedName>
        <fullName evidence="3">NLI interacting factor-like phosphatase</fullName>
    </submittedName>
</protein>
<dbReference type="Pfam" id="PF03031">
    <property type="entry name" value="NIF"/>
    <property type="match status" value="1"/>
</dbReference>
<dbReference type="InterPro" id="IPR050365">
    <property type="entry name" value="TIM50"/>
</dbReference>
<dbReference type="FunFam" id="3.40.50.1000:FF:000121">
    <property type="entry name" value="Uncharacterized protein"/>
    <property type="match status" value="1"/>
</dbReference>
<accession>I7LXX6</accession>
<feature type="compositionally biased region" description="Low complexity" evidence="1">
    <location>
        <begin position="1046"/>
        <end position="1057"/>
    </location>
</feature>
<dbReference type="PANTHER" id="PTHR12210">
    <property type="entry name" value="DULLARD PROTEIN PHOSPHATASE"/>
    <property type="match status" value="1"/>
</dbReference>
<dbReference type="SMART" id="SM00577">
    <property type="entry name" value="CPDc"/>
    <property type="match status" value="1"/>
</dbReference>
<dbReference type="CDD" id="cd07521">
    <property type="entry name" value="HAD_FCP1-like"/>
    <property type="match status" value="1"/>
</dbReference>
<evidence type="ECO:0000256" key="1">
    <source>
        <dbReference type="SAM" id="MobiDB-lite"/>
    </source>
</evidence>
<feature type="domain" description="FCP1 homology" evidence="2">
    <location>
        <begin position="818"/>
        <end position="980"/>
    </location>
</feature>
<dbReference type="RefSeq" id="XP_001026967.2">
    <property type="nucleotide sequence ID" value="XM_001026967.2"/>
</dbReference>
<dbReference type="InParanoid" id="I7LXX6"/>
<feature type="compositionally biased region" description="Polar residues" evidence="1">
    <location>
        <begin position="321"/>
        <end position="339"/>
    </location>
</feature>
<dbReference type="GeneID" id="7844015"/>
<evidence type="ECO:0000313" key="4">
    <source>
        <dbReference type="Proteomes" id="UP000009168"/>
    </source>
</evidence>
<dbReference type="SUPFAM" id="SSF56784">
    <property type="entry name" value="HAD-like"/>
    <property type="match status" value="1"/>
</dbReference>
<feature type="region of interest" description="Disordered" evidence="1">
    <location>
        <begin position="1046"/>
        <end position="1070"/>
    </location>
</feature>
<dbReference type="InterPro" id="IPR004274">
    <property type="entry name" value="FCP1_dom"/>
</dbReference>
<feature type="compositionally biased region" description="Polar residues" evidence="1">
    <location>
        <begin position="586"/>
        <end position="596"/>
    </location>
</feature>
<dbReference type="Gene3D" id="3.40.50.1000">
    <property type="entry name" value="HAD superfamily/HAD-like"/>
    <property type="match status" value="1"/>
</dbReference>
<gene>
    <name evidence="3" type="ORF">TTHERM_00688650</name>
</gene>
<sequence length="1121" mass="129147">MKMNKEFGEVAFLQSPKPLEKLKKIMPDKKSPYNTEAVQQIIKKMSQAKNDVMQETTNVAKPNHYSSTKQLNYNQSAALQEGLKSFGQSARNIQGALKNNFVNRLSGKDEQLQNENVQTQIRLKNNSALFQTAKIDQNNGPSTLEEPQLSHRGQNNEAPLKLQQKIKQKQENQNLANISQAQNAVIETITNQNNMSNSNVPSNFVSQNFIQMLQMTAQRKNRVNQGIQNPQVLANSNSNQAKSLIQTQNSTLATTQATSHTSNQFYTLEEQQNNNPTTQIFASSSGFNSPNNNFSKKFNSQIASVNSSKILPQKKLFETSGSFQSNFSNPGQQKKSNSLQRQINNQKIQQNQNPQTFPIKNTQSHEYFSKSVQNNKGKEFNQTESTPKQDYEQLYCFQDGLLYNSQQNQQQINNQDKADIEKEIEEEYLNNIKQINKDIISKKKIPEDKTNQFLNFIPKSTTISNQLTIKNDSALFKKSTDKKQMFLTQQQFGSSYNHEKAQKQINEQPSSAKKIKPQKEIPVYNNTANKKRESFEVTMTRTGSEFYKSSSLNKNDKKNQLNTFQAQKSLNQKPVASQIKKPESPLKQSQQKQKTGIKNIFSSSTKVSSSLTSSLNSSKKAVNQLSKEVKNKQQLELSLKALASINQTTSILQSKKQSDEIQIPQQIQQDNQVQNGLSQYVSQVKPQQMQQYLSYPRNDYIDKIDNVDVELKLSKKSSFNAENRSSQNDKALQLSDLDTVQNEILHRKNRIETPISLGFCYYNTSMDMHNRYPNQDDYFCNIYREHFVQSFNALNFCRSLEPIDPLVLESKLIELPLNPNKKKTIIFDLDETLIHCNEDPNVYSDVVISVTFPNGELVQAGINIRPYAKECLKELSKYFEIIVFTASHSCYAERVIEYLDPNRQYINYVLSRDNCVMTKEGVHIKDLRIFKNRELKNIVIVDNAAYSFGFQIENGIPIIPFFENKKDMELKFLTDFLKKLLDKDDVRVFIHKTFKLNIYQECESVEEALERVYGIKQNDQIQEMENNQYQQMDEDMYYQQQNQQYNNQKNNSSQGEDNPNEEDEDDDLERDEADVFEDSNQDIQPVLYQQTQQMSKNCLQDNNNNQIVQISELELIKDSNN</sequence>
<evidence type="ECO:0000313" key="3">
    <source>
        <dbReference type="EMBL" id="EAS06725.2"/>
    </source>
</evidence>
<name>I7LXX6_TETTS</name>
<dbReference type="eggNOG" id="KOG1605">
    <property type="taxonomic scope" value="Eukaryota"/>
</dbReference>
<feature type="region of interest" description="Disordered" evidence="1">
    <location>
        <begin position="568"/>
        <end position="599"/>
    </location>
</feature>
<reference evidence="4" key="1">
    <citation type="journal article" date="2006" name="PLoS Biol.">
        <title>Macronuclear genome sequence of the ciliate Tetrahymena thermophila, a model eukaryote.</title>
        <authorList>
            <person name="Eisen J.A."/>
            <person name="Coyne R.S."/>
            <person name="Wu M."/>
            <person name="Wu D."/>
            <person name="Thiagarajan M."/>
            <person name="Wortman J.R."/>
            <person name="Badger J.H."/>
            <person name="Ren Q."/>
            <person name="Amedeo P."/>
            <person name="Jones K.M."/>
            <person name="Tallon L.J."/>
            <person name="Delcher A.L."/>
            <person name="Salzberg S.L."/>
            <person name="Silva J.C."/>
            <person name="Haas B.J."/>
            <person name="Majoros W.H."/>
            <person name="Farzad M."/>
            <person name="Carlton J.M."/>
            <person name="Smith R.K. Jr."/>
            <person name="Garg J."/>
            <person name="Pearlman R.E."/>
            <person name="Karrer K.M."/>
            <person name="Sun L."/>
            <person name="Manning G."/>
            <person name="Elde N.C."/>
            <person name="Turkewitz A.P."/>
            <person name="Asai D.J."/>
            <person name="Wilkes D.E."/>
            <person name="Wang Y."/>
            <person name="Cai H."/>
            <person name="Collins K."/>
            <person name="Stewart B.A."/>
            <person name="Lee S.R."/>
            <person name="Wilamowska K."/>
            <person name="Weinberg Z."/>
            <person name="Ruzzo W.L."/>
            <person name="Wloga D."/>
            <person name="Gaertig J."/>
            <person name="Frankel J."/>
            <person name="Tsao C.-C."/>
            <person name="Gorovsky M.A."/>
            <person name="Keeling P.J."/>
            <person name="Waller R.F."/>
            <person name="Patron N.J."/>
            <person name="Cherry J.M."/>
            <person name="Stover N.A."/>
            <person name="Krieger C.J."/>
            <person name="del Toro C."/>
            <person name="Ryder H.F."/>
            <person name="Williamson S.C."/>
            <person name="Barbeau R.A."/>
            <person name="Hamilton E.P."/>
            <person name="Orias E."/>
        </authorList>
    </citation>
    <scope>NUCLEOTIDE SEQUENCE [LARGE SCALE GENOMIC DNA]</scope>
    <source>
        <strain evidence="4">SB210</strain>
    </source>
</reference>
<proteinExistence type="predicted"/>
<dbReference type="OrthoDB" id="277011at2759"/>
<dbReference type="STRING" id="312017.I7LXX6"/>
<feature type="region of interest" description="Disordered" evidence="1">
    <location>
        <begin position="321"/>
        <end position="340"/>
    </location>
</feature>
<dbReference type="InterPro" id="IPR036412">
    <property type="entry name" value="HAD-like_sf"/>
</dbReference>
<keyword evidence="4" id="KW-1185">Reference proteome</keyword>
<evidence type="ECO:0000259" key="2">
    <source>
        <dbReference type="PROSITE" id="PS50969"/>
    </source>
</evidence>
<feature type="compositionally biased region" description="Acidic residues" evidence="1">
    <location>
        <begin position="1058"/>
        <end position="1070"/>
    </location>
</feature>
<dbReference type="EMBL" id="GG662260">
    <property type="protein sequence ID" value="EAS06725.2"/>
    <property type="molecule type" value="Genomic_DNA"/>
</dbReference>
<dbReference type="PROSITE" id="PS50969">
    <property type="entry name" value="FCP1"/>
    <property type="match status" value="1"/>
</dbReference>
<dbReference type="Proteomes" id="UP000009168">
    <property type="component" value="Unassembled WGS sequence"/>
</dbReference>
<dbReference type="AlphaFoldDB" id="I7LXX6"/>
<dbReference type="InterPro" id="IPR023214">
    <property type="entry name" value="HAD_sf"/>
</dbReference>
<organism evidence="3 4">
    <name type="scientific">Tetrahymena thermophila (strain SB210)</name>
    <dbReference type="NCBI Taxonomy" id="312017"/>
    <lineage>
        <taxon>Eukaryota</taxon>
        <taxon>Sar</taxon>
        <taxon>Alveolata</taxon>
        <taxon>Ciliophora</taxon>
        <taxon>Intramacronucleata</taxon>
        <taxon>Oligohymenophorea</taxon>
        <taxon>Hymenostomatida</taxon>
        <taxon>Tetrahymenina</taxon>
        <taxon>Tetrahymenidae</taxon>
        <taxon>Tetrahymena</taxon>
    </lineage>
</organism>
<dbReference type="KEGG" id="tet:TTHERM_00688650"/>